<feature type="chain" id="PRO_5043833343" evidence="2">
    <location>
        <begin position="20"/>
        <end position="73"/>
    </location>
</feature>
<dbReference type="Pfam" id="PF00379">
    <property type="entry name" value="Chitin_bind_4"/>
    <property type="match status" value="1"/>
</dbReference>
<dbReference type="AlphaFoldDB" id="A0AAW0T5Q8"/>
<dbReference type="PROSITE" id="PS51155">
    <property type="entry name" value="CHIT_BIND_RR_2"/>
    <property type="match status" value="1"/>
</dbReference>
<protein>
    <submittedName>
        <fullName evidence="3">Uncharacterized protein</fullName>
    </submittedName>
</protein>
<accession>A0AAW0T5Q8</accession>
<name>A0AAW0T5Q8_SCYPA</name>
<dbReference type="EMBL" id="JARAKH010000038">
    <property type="protein sequence ID" value="KAK8382969.1"/>
    <property type="molecule type" value="Genomic_DNA"/>
</dbReference>
<reference evidence="3 4" key="1">
    <citation type="submission" date="2023-03" db="EMBL/GenBank/DDBJ databases">
        <title>High-quality genome of Scylla paramamosain provides insights in environmental adaptation.</title>
        <authorList>
            <person name="Zhang L."/>
        </authorList>
    </citation>
    <scope>NUCLEOTIDE SEQUENCE [LARGE SCALE GENOMIC DNA]</scope>
    <source>
        <strain evidence="3">LZ_2023a</strain>
        <tissue evidence="3">Muscle</tissue>
    </source>
</reference>
<dbReference type="InterPro" id="IPR000618">
    <property type="entry name" value="Insect_cuticle"/>
</dbReference>
<evidence type="ECO:0000256" key="2">
    <source>
        <dbReference type="SAM" id="SignalP"/>
    </source>
</evidence>
<keyword evidence="2" id="KW-0732">Signal</keyword>
<organism evidence="3 4">
    <name type="scientific">Scylla paramamosain</name>
    <name type="common">Mud crab</name>
    <dbReference type="NCBI Taxonomy" id="85552"/>
    <lineage>
        <taxon>Eukaryota</taxon>
        <taxon>Metazoa</taxon>
        <taxon>Ecdysozoa</taxon>
        <taxon>Arthropoda</taxon>
        <taxon>Crustacea</taxon>
        <taxon>Multicrustacea</taxon>
        <taxon>Malacostraca</taxon>
        <taxon>Eumalacostraca</taxon>
        <taxon>Eucarida</taxon>
        <taxon>Decapoda</taxon>
        <taxon>Pleocyemata</taxon>
        <taxon>Brachyura</taxon>
        <taxon>Eubrachyura</taxon>
        <taxon>Portunoidea</taxon>
        <taxon>Portunidae</taxon>
        <taxon>Portuninae</taxon>
        <taxon>Scylla</taxon>
    </lineage>
</organism>
<proteinExistence type="predicted"/>
<evidence type="ECO:0000313" key="4">
    <source>
        <dbReference type="Proteomes" id="UP001487740"/>
    </source>
</evidence>
<gene>
    <name evidence="3" type="ORF">O3P69_011493</name>
</gene>
<keyword evidence="4" id="KW-1185">Reference proteome</keyword>
<sequence length="73" mass="8271">MRVLSVILLAMVLFLGVVAARFNKVLDFENDNTEHEQYGVPGQAVHGEYEAHDAYGNSYEVKYVADEFGYRTL</sequence>
<comment type="caution">
    <text evidence="3">The sequence shown here is derived from an EMBL/GenBank/DDBJ whole genome shotgun (WGS) entry which is preliminary data.</text>
</comment>
<dbReference type="GO" id="GO:0042302">
    <property type="term" value="F:structural constituent of cuticle"/>
    <property type="evidence" value="ECO:0007669"/>
    <property type="project" value="UniProtKB-UniRule"/>
</dbReference>
<dbReference type="Proteomes" id="UP001487740">
    <property type="component" value="Unassembled WGS sequence"/>
</dbReference>
<keyword evidence="1" id="KW-0193">Cuticle</keyword>
<evidence type="ECO:0000313" key="3">
    <source>
        <dbReference type="EMBL" id="KAK8382969.1"/>
    </source>
</evidence>
<feature type="signal peptide" evidence="2">
    <location>
        <begin position="1"/>
        <end position="19"/>
    </location>
</feature>
<evidence type="ECO:0000256" key="1">
    <source>
        <dbReference type="PROSITE-ProRule" id="PRU00497"/>
    </source>
</evidence>